<dbReference type="AlphaFoldDB" id="A0A7D9JJU8"/>
<comment type="similarity">
    <text evidence="1">Belongs to the WD repeat CDC20/Fizzy family.</text>
</comment>
<evidence type="ECO:0000256" key="1">
    <source>
        <dbReference type="ARBA" id="ARBA00006445"/>
    </source>
</evidence>
<dbReference type="InterPro" id="IPR036322">
    <property type="entry name" value="WD40_repeat_dom_sf"/>
</dbReference>
<dbReference type="GO" id="GO:1990757">
    <property type="term" value="F:ubiquitin ligase activator activity"/>
    <property type="evidence" value="ECO:0007669"/>
    <property type="project" value="TreeGrafter"/>
</dbReference>
<protein>
    <submittedName>
        <fullName evidence="8">Cell division cycle 20 homolog</fullName>
    </submittedName>
</protein>
<dbReference type="Proteomes" id="UP001152795">
    <property type="component" value="Unassembled WGS sequence"/>
</dbReference>
<name>A0A7D9JJU8_PARCT</name>
<dbReference type="InterPro" id="IPR019775">
    <property type="entry name" value="WD40_repeat_CS"/>
</dbReference>
<evidence type="ECO:0000313" key="8">
    <source>
        <dbReference type="EMBL" id="CAB4031088.1"/>
    </source>
</evidence>
<keyword evidence="5" id="KW-0498">Mitosis</keyword>
<evidence type="ECO:0000256" key="2">
    <source>
        <dbReference type="ARBA" id="ARBA00022574"/>
    </source>
</evidence>
<evidence type="ECO:0000256" key="6">
    <source>
        <dbReference type="ARBA" id="ARBA00023306"/>
    </source>
</evidence>
<dbReference type="InterPro" id="IPR015943">
    <property type="entry name" value="WD40/YVTN_repeat-like_dom_sf"/>
</dbReference>
<evidence type="ECO:0000313" key="9">
    <source>
        <dbReference type="Proteomes" id="UP001152795"/>
    </source>
</evidence>
<accession>A0A7D9JJU8</accession>
<dbReference type="InterPro" id="IPR056150">
    <property type="entry name" value="WD40_CDC20-Fz"/>
</dbReference>
<dbReference type="PROSITE" id="PS50082">
    <property type="entry name" value="WD_REPEATS_2"/>
    <property type="match status" value="3"/>
</dbReference>
<dbReference type="GO" id="GO:0031145">
    <property type="term" value="P:anaphase-promoting complex-dependent catabolic process"/>
    <property type="evidence" value="ECO:0007669"/>
    <property type="project" value="TreeGrafter"/>
</dbReference>
<gene>
    <name evidence="8" type="ORF">PACLA_8A056761</name>
</gene>
<dbReference type="SMART" id="SM00320">
    <property type="entry name" value="WD40"/>
    <property type="match status" value="6"/>
</dbReference>
<dbReference type="InterPro" id="IPR001680">
    <property type="entry name" value="WD40_rpt"/>
</dbReference>
<comment type="caution">
    <text evidence="8">The sequence shown here is derived from an EMBL/GenBank/DDBJ whole genome shotgun (WGS) entry which is preliminary data.</text>
</comment>
<dbReference type="PROSITE" id="PS50294">
    <property type="entry name" value="WD_REPEATS_REGION"/>
    <property type="match status" value="3"/>
</dbReference>
<dbReference type="PANTHER" id="PTHR19918">
    <property type="entry name" value="CELL DIVISION CYCLE 20 CDC20 FIZZY -RELATED"/>
    <property type="match status" value="1"/>
</dbReference>
<dbReference type="Pfam" id="PF24807">
    <property type="entry name" value="WD40_CDC20-Fz"/>
    <property type="match status" value="1"/>
</dbReference>
<dbReference type="PRINTS" id="PR00320">
    <property type="entry name" value="GPROTEINBRPT"/>
</dbReference>
<keyword evidence="2" id="KW-0853">WD repeat</keyword>
<dbReference type="GO" id="GO:0010997">
    <property type="term" value="F:anaphase-promoting complex binding"/>
    <property type="evidence" value="ECO:0007669"/>
    <property type="project" value="InterPro"/>
</dbReference>
<dbReference type="InterPro" id="IPR020472">
    <property type="entry name" value="WD40_PAC1"/>
</dbReference>
<keyword evidence="6" id="KW-0131">Cell cycle</keyword>
<keyword evidence="9" id="KW-1185">Reference proteome</keyword>
<keyword evidence="3 8" id="KW-0132">Cell division</keyword>
<proteinExistence type="inferred from homology"/>
<dbReference type="InterPro" id="IPR033010">
    <property type="entry name" value="Cdc20/Fizzy"/>
</dbReference>
<organism evidence="8 9">
    <name type="scientific">Paramuricea clavata</name>
    <name type="common">Red gorgonian</name>
    <name type="synonym">Violescent sea-whip</name>
    <dbReference type="NCBI Taxonomy" id="317549"/>
    <lineage>
        <taxon>Eukaryota</taxon>
        <taxon>Metazoa</taxon>
        <taxon>Cnidaria</taxon>
        <taxon>Anthozoa</taxon>
        <taxon>Octocorallia</taxon>
        <taxon>Malacalcyonacea</taxon>
        <taxon>Plexauridae</taxon>
        <taxon>Paramuricea</taxon>
    </lineage>
</organism>
<dbReference type="PANTHER" id="PTHR19918:SF8">
    <property type="entry name" value="FI02843P"/>
    <property type="match status" value="1"/>
</dbReference>
<dbReference type="PROSITE" id="PS00678">
    <property type="entry name" value="WD_REPEATS_1"/>
    <property type="match status" value="1"/>
</dbReference>
<dbReference type="GO" id="GO:1905786">
    <property type="term" value="P:positive regulation of anaphase-promoting complex-dependent catabolic process"/>
    <property type="evidence" value="ECO:0007669"/>
    <property type="project" value="TreeGrafter"/>
</dbReference>
<dbReference type="GO" id="GO:0051301">
    <property type="term" value="P:cell division"/>
    <property type="evidence" value="ECO:0007669"/>
    <property type="project" value="UniProtKB-KW"/>
</dbReference>
<feature type="domain" description="CDC20/Fizzy WD40" evidence="7">
    <location>
        <begin position="4"/>
        <end position="251"/>
    </location>
</feature>
<dbReference type="OrthoDB" id="10263272at2759"/>
<evidence type="ECO:0000259" key="7">
    <source>
        <dbReference type="Pfam" id="PF24807"/>
    </source>
</evidence>
<dbReference type="EMBL" id="CACRXK020017352">
    <property type="protein sequence ID" value="CAB4031088.1"/>
    <property type="molecule type" value="Genomic_DNA"/>
</dbReference>
<evidence type="ECO:0000256" key="4">
    <source>
        <dbReference type="ARBA" id="ARBA00022737"/>
    </source>
</evidence>
<reference evidence="8" key="1">
    <citation type="submission" date="2020-04" db="EMBL/GenBank/DDBJ databases">
        <authorList>
            <person name="Alioto T."/>
            <person name="Alioto T."/>
            <person name="Gomez Garrido J."/>
        </authorList>
    </citation>
    <scope>NUCLEOTIDE SEQUENCE</scope>
    <source>
        <strain evidence="8">A484AB</strain>
    </source>
</reference>
<evidence type="ECO:0000256" key="5">
    <source>
        <dbReference type="ARBA" id="ARBA00022776"/>
    </source>
</evidence>
<keyword evidence="4" id="KW-0677">Repeat</keyword>
<evidence type="ECO:0000256" key="3">
    <source>
        <dbReference type="ARBA" id="ARBA00022618"/>
    </source>
</evidence>
<dbReference type="GO" id="GO:0005680">
    <property type="term" value="C:anaphase-promoting complex"/>
    <property type="evidence" value="ECO:0007669"/>
    <property type="project" value="TreeGrafter"/>
</dbReference>
<dbReference type="Gene3D" id="2.130.10.10">
    <property type="entry name" value="YVTN repeat-like/Quinoprotein amine dehydrogenase"/>
    <property type="match status" value="1"/>
</dbReference>
<dbReference type="SUPFAM" id="SSF50978">
    <property type="entry name" value="WD40 repeat-like"/>
    <property type="match status" value="1"/>
</dbReference>
<sequence>MDSSECYVGSVSWIKEGNYLAIGDSDGAVQLWDVEHKKRVRKMSGHAARVGSLSWNSYILTSGSRSGAIHHHDVRVANHHVGTLACHTQEVCGLKWSRDGKYLASGGNDNLLLIWDTNVSSSGDMNSPLFTLTDHQAAVKALAWCPFQRNVIASGGGTADRHIRFWNAATGTCLNAIDTKSQVCSILWSNNYKELVSSHGYAQNQLTIWKYPSMSKVTELTGHSCRVLHMVLSPDGQTVISASADETLRLWKCFATDPASKKKSKGIAERGSKSIIRQGIR</sequence>